<dbReference type="EMBL" id="CP096034">
    <property type="protein sequence ID" value="UPM55916.1"/>
    <property type="molecule type" value="Genomic_DNA"/>
</dbReference>
<keyword evidence="4 6" id="KW-1133">Transmembrane helix</keyword>
<dbReference type="InterPro" id="IPR021062">
    <property type="entry name" value="ArAE_1_C"/>
</dbReference>
<keyword evidence="2" id="KW-1003">Cell membrane</keyword>
<keyword evidence="3 6" id="KW-0812">Transmembrane</keyword>
<accession>A0ABY4JPZ7</accession>
<dbReference type="PANTHER" id="PTHR40064:SF1">
    <property type="entry name" value="MEMBRANE PROTEIN"/>
    <property type="match status" value="1"/>
</dbReference>
<evidence type="ECO:0000256" key="5">
    <source>
        <dbReference type="ARBA" id="ARBA00023136"/>
    </source>
</evidence>
<keyword evidence="5 6" id="KW-0472">Membrane</keyword>
<comment type="subcellular location">
    <subcellularLocation>
        <location evidence="1">Cell membrane</location>
        <topology evidence="1">Multi-pass membrane protein</topology>
    </subcellularLocation>
</comment>
<gene>
    <name evidence="8" type="ORF">MY490_08820</name>
</gene>
<evidence type="ECO:0000256" key="3">
    <source>
        <dbReference type="ARBA" id="ARBA00022692"/>
    </source>
</evidence>
<dbReference type="RefSeq" id="WP_248268865.1">
    <property type="nucleotide sequence ID" value="NZ_CP096034.1"/>
</dbReference>
<organism evidence="8 9">
    <name type="scientific">Gottfriedia acidiceleris</name>
    <dbReference type="NCBI Taxonomy" id="371036"/>
    <lineage>
        <taxon>Bacteria</taxon>
        <taxon>Bacillati</taxon>
        <taxon>Bacillota</taxon>
        <taxon>Bacilli</taxon>
        <taxon>Bacillales</taxon>
        <taxon>Bacillaceae</taxon>
        <taxon>Gottfriedia</taxon>
    </lineage>
</organism>
<protein>
    <submittedName>
        <fullName evidence="8">Aromatic acid exporter family protein</fullName>
    </submittedName>
</protein>
<feature type="transmembrane region" description="Helical" evidence="6">
    <location>
        <begin position="120"/>
        <end position="141"/>
    </location>
</feature>
<feature type="transmembrane region" description="Helical" evidence="6">
    <location>
        <begin position="78"/>
        <end position="99"/>
    </location>
</feature>
<dbReference type="PANTHER" id="PTHR40064">
    <property type="entry name" value="MEMBRANE PROTEIN-RELATED"/>
    <property type="match status" value="1"/>
</dbReference>
<dbReference type="InterPro" id="IPR052984">
    <property type="entry name" value="UPF0421"/>
</dbReference>
<feature type="domain" description="Putative aromatic acid exporter C-terminal" evidence="7">
    <location>
        <begin position="149"/>
        <end position="313"/>
    </location>
</feature>
<proteinExistence type="predicted"/>
<dbReference type="Gene3D" id="1.20.120.940">
    <property type="entry name" value="Putative aromatic acid exporter, C-terminal domain"/>
    <property type="match status" value="1"/>
</dbReference>
<evidence type="ECO:0000256" key="2">
    <source>
        <dbReference type="ARBA" id="ARBA00022475"/>
    </source>
</evidence>
<feature type="transmembrane region" description="Helical" evidence="6">
    <location>
        <begin position="52"/>
        <end position="72"/>
    </location>
</feature>
<dbReference type="Pfam" id="PF11728">
    <property type="entry name" value="ArAE_1_C"/>
    <property type="match status" value="1"/>
</dbReference>
<evidence type="ECO:0000256" key="1">
    <source>
        <dbReference type="ARBA" id="ARBA00004651"/>
    </source>
</evidence>
<keyword evidence="9" id="KW-1185">Reference proteome</keyword>
<sequence>MKQMYSIGQRTIKTAIGSGISLLIAEALHLQNYSTAAVVTLLSIQNTKRRSFIVAIQRFVASVIAMLIGWMMFEFLSYTPLTVVIYFLLTIPLLVTLKLQEGIIPSSVIVLQIYVSNNKSISFLVNQVEILAVGILIALIMNTYMPSIEKKMIESQKKIEQNFKMLLLGIALKMKGKDEDSQNDLIDETKVLLHTAKTLAYRQVENSFIKSNLYYINYFEMRERQFEIISNQIIPLLKKVALNYPHSKIVAEFFEDTGVYLKEKSSGIELLGEFSHMMNDFRKMPLPESRDEFETRASLMMIVYELEKVISLKMEFYSVNQTVLEKLN</sequence>
<evidence type="ECO:0000313" key="8">
    <source>
        <dbReference type="EMBL" id="UPM55916.1"/>
    </source>
</evidence>
<dbReference type="InterPro" id="IPR010343">
    <property type="entry name" value="ArAE_1"/>
</dbReference>
<reference evidence="8 9" key="1">
    <citation type="submission" date="2022-04" db="EMBL/GenBank/DDBJ databases">
        <title>Mechanism of arsenic methylation and mitigation arsenic toxicity by Bacillus sp. LH14 from an Arsenic-Contaminated Paddy Soil.</title>
        <authorList>
            <person name="Wang D."/>
        </authorList>
    </citation>
    <scope>NUCLEOTIDE SEQUENCE [LARGE SCALE GENOMIC DNA]</scope>
    <source>
        <strain evidence="8 9">LH14</strain>
    </source>
</reference>
<dbReference type="InterPro" id="IPR038323">
    <property type="entry name" value="ArAE_1_C_sf"/>
</dbReference>
<dbReference type="Pfam" id="PF06081">
    <property type="entry name" value="ArAE_1"/>
    <property type="match status" value="1"/>
</dbReference>
<dbReference type="Proteomes" id="UP000830639">
    <property type="component" value="Chromosome"/>
</dbReference>
<evidence type="ECO:0000259" key="7">
    <source>
        <dbReference type="Pfam" id="PF11728"/>
    </source>
</evidence>
<evidence type="ECO:0000313" key="9">
    <source>
        <dbReference type="Proteomes" id="UP000830639"/>
    </source>
</evidence>
<evidence type="ECO:0000256" key="6">
    <source>
        <dbReference type="SAM" id="Phobius"/>
    </source>
</evidence>
<evidence type="ECO:0000256" key="4">
    <source>
        <dbReference type="ARBA" id="ARBA00022989"/>
    </source>
</evidence>
<name>A0ABY4JPZ7_9BACI</name>